<accession>A0ABR1Q068</accession>
<organism evidence="5 6">
    <name type="scientific">Apiospora aurea</name>
    <dbReference type="NCBI Taxonomy" id="335848"/>
    <lineage>
        <taxon>Eukaryota</taxon>
        <taxon>Fungi</taxon>
        <taxon>Dikarya</taxon>
        <taxon>Ascomycota</taxon>
        <taxon>Pezizomycotina</taxon>
        <taxon>Sordariomycetes</taxon>
        <taxon>Xylariomycetidae</taxon>
        <taxon>Amphisphaeriales</taxon>
        <taxon>Apiosporaceae</taxon>
        <taxon>Apiospora</taxon>
    </lineage>
</organism>
<sequence length="615" mass="65035">MSLRYYVPLPLPLLSYLWLVAAPAVVWATTNPVEAKWSPNAYGPDGPWPAVEVLVGGDQKIALYPGSEFETFLLTTDYCTYNASVACQAAAAGLYSQMGSSTRTATGSNGGVQYLSPPNYMLGLPVQSHKNLSHWVDKVDFNEGSGAVPNVSMALLAESFATYPNGQWYPLTNASLIPGNLFERGRVESNSFGMHIGSAVAGVAKMSGALHFGGYDQNRVVGKILTSSGDYNRETTLKDIAIRVVDGSSPWSFGAAQEGLLAQGNSSMGSNGIYVHVDGCSPYLSLPKSTCDAIAKHLPVTYNEGLGLYTWNTDDAKYSQIVNSASALEFSFYGSSNTDRVPISVPFRHLNLTLDAPLVSSPRPYFPCFTGSGTYTLGRAFLQDAFVGANWGSKTWFMAQAPGPNVPPSNVVKFAGSDATSIMASKNDWKESWSTAWTALTPDEAAGSTAVKPPNDPNGSNNNNQSGADSSGLSTGGKAGIGVGVGVGALAVIAACAFLWFRRRPRAEKGATEGSNFNGNTNTNGYNAMGGGAPIQGYYKPDSAVPYNPSAHDSTTYSSSDARYSSPNSQYPPHAYAASELPSDAYVTTRSELPTSPPTTSRGTGSLQTHHTSVR</sequence>
<evidence type="ECO:0000259" key="4">
    <source>
        <dbReference type="PROSITE" id="PS51767"/>
    </source>
</evidence>
<keyword evidence="2" id="KW-0812">Transmembrane</keyword>
<feature type="region of interest" description="Disordered" evidence="1">
    <location>
        <begin position="445"/>
        <end position="473"/>
    </location>
</feature>
<evidence type="ECO:0000256" key="1">
    <source>
        <dbReference type="SAM" id="MobiDB-lite"/>
    </source>
</evidence>
<feature type="chain" id="PRO_5046105701" description="Peptidase A1 domain-containing protein" evidence="3">
    <location>
        <begin position="29"/>
        <end position="615"/>
    </location>
</feature>
<dbReference type="SUPFAM" id="SSF50630">
    <property type="entry name" value="Acid proteases"/>
    <property type="match status" value="1"/>
</dbReference>
<feature type="compositionally biased region" description="Low complexity" evidence="1">
    <location>
        <begin position="457"/>
        <end position="472"/>
    </location>
</feature>
<gene>
    <name evidence="5" type="ORF">PG986_012493</name>
</gene>
<proteinExistence type="predicted"/>
<dbReference type="InterPro" id="IPR021109">
    <property type="entry name" value="Peptidase_aspartic_dom_sf"/>
</dbReference>
<evidence type="ECO:0000313" key="5">
    <source>
        <dbReference type="EMBL" id="KAK7943380.1"/>
    </source>
</evidence>
<keyword evidence="6" id="KW-1185">Reference proteome</keyword>
<keyword evidence="3" id="KW-0732">Signal</keyword>
<evidence type="ECO:0000256" key="3">
    <source>
        <dbReference type="SAM" id="SignalP"/>
    </source>
</evidence>
<reference evidence="5 6" key="1">
    <citation type="submission" date="2023-01" db="EMBL/GenBank/DDBJ databases">
        <title>Analysis of 21 Apiospora genomes using comparative genomics revels a genus with tremendous synthesis potential of carbohydrate active enzymes and secondary metabolites.</title>
        <authorList>
            <person name="Sorensen T."/>
        </authorList>
    </citation>
    <scope>NUCLEOTIDE SEQUENCE [LARGE SCALE GENOMIC DNA]</scope>
    <source>
        <strain evidence="5 6">CBS 24483</strain>
    </source>
</reference>
<dbReference type="InterPro" id="IPR033121">
    <property type="entry name" value="PEPTIDASE_A1"/>
</dbReference>
<dbReference type="PROSITE" id="PS51767">
    <property type="entry name" value="PEPTIDASE_A1"/>
    <property type="match status" value="1"/>
</dbReference>
<evidence type="ECO:0000313" key="6">
    <source>
        <dbReference type="Proteomes" id="UP001391051"/>
    </source>
</evidence>
<dbReference type="Pfam" id="PF00026">
    <property type="entry name" value="Asp"/>
    <property type="match status" value="1"/>
</dbReference>
<feature type="signal peptide" evidence="3">
    <location>
        <begin position="1"/>
        <end position="28"/>
    </location>
</feature>
<keyword evidence="2" id="KW-1133">Transmembrane helix</keyword>
<dbReference type="EMBL" id="JAQQWE010000008">
    <property type="protein sequence ID" value="KAK7943380.1"/>
    <property type="molecule type" value="Genomic_DNA"/>
</dbReference>
<feature type="transmembrane region" description="Helical" evidence="2">
    <location>
        <begin position="479"/>
        <end position="501"/>
    </location>
</feature>
<comment type="caution">
    <text evidence="5">The sequence shown here is derived from an EMBL/GenBank/DDBJ whole genome shotgun (WGS) entry which is preliminary data.</text>
</comment>
<name>A0ABR1Q068_9PEZI</name>
<protein>
    <recommendedName>
        <fullName evidence="4">Peptidase A1 domain-containing protein</fullName>
    </recommendedName>
</protein>
<feature type="compositionally biased region" description="Polar residues" evidence="1">
    <location>
        <begin position="551"/>
        <end position="571"/>
    </location>
</feature>
<dbReference type="Proteomes" id="UP001391051">
    <property type="component" value="Unassembled WGS sequence"/>
</dbReference>
<feature type="domain" description="Peptidase A1" evidence="4">
    <location>
        <begin position="59"/>
        <end position="399"/>
    </location>
</feature>
<dbReference type="RefSeq" id="XP_066695411.1">
    <property type="nucleotide sequence ID" value="XM_066848715.1"/>
</dbReference>
<evidence type="ECO:0000256" key="2">
    <source>
        <dbReference type="SAM" id="Phobius"/>
    </source>
</evidence>
<dbReference type="GeneID" id="92081777"/>
<keyword evidence="2" id="KW-0472">Membrane</keyword>
<dbReference type="Gene3D" id="2.40.70.10">
    <property type="entry name" value="Acid Proteases"/>
    <property type="match status" value="1"/>
</dbReference>
<feature type="region of interest" description="Disordered" evidence="1">
    <location>
        <begin position="544"/>
        <end position="615"/>
    </location>
</feature>